<keyword evidence="2" id="KW-1185">Reference proteome</keyword>
<dbReference type="Proteomes" id="UP000789901">
    <property type="component" value="Unassembled WGS sequence"/>
</dbReference>
<name>A0ABN7VJ25_GIGMA</name>
<proteinExistence type="predicted"/>
<sequence length="126" mass="13951">MPAISLNVMIKDQTTQTIKIVDETSDFWVEVIHLTTNSQFSSKTNSIDQNLCSTTAILVGTIYYYQSSSNKSTSHDVTGNHVLLLQYISMISTNHSTARDQALIEVLQANPMPVDSNGQPSQKQET</sequence>
<organism evidence="1 2">
    <name type="scientific">Gigaspora margarita</name>
    <dbReference type="NCBI Taxonomy" id="4874"/>
    <lineage>
        <taxon>Eukaryota</taxon>
        <taxon>Fungi</taxon>
        <taxon>Fungi incertae sedis</taxon>
        <taxon>Mucoromycota</taxon>
        <taxon>Glomeromycotina</taxon>
        <taxon>Glomeromycetes</taxon>
        <taxon>Diversisporales</taxon>
        <taxon>Gigasporaceae</taxon>
        <taxon>Gigaspora</taxon>
    </lineage>
</organism>
<comment type="caution">
    <text evidence="1">The sequence shown here is derived from an EMBL/GenBank/DDBJ whole genome shotgun (WGS) entry which is preliminary data.</text>
</comment>
<accession>A0ABN7VJ25</accession>
<gene>
    <name evidence="1" type="ORF">GMARGA_LOCUS19364</name>
</gene>
<evidence type="ECO:0000313" key="1">
    <source>
        <dbReference type="EMBL" id="CAG8778371.1"/>
    </source>
</evidence>
<dbReference type="EMBL" id="CAJVQB010016104">
    <property type="protein sequence ID" value="CAG8778371.1"/>
    <property type="molecule type" value="Genomic_DNA"/>
</dbReference>
<evidence type="ECO:0000313" key="2">
    <source>
        <dbReference type="Proteomes" id="UP000789901"/>
    </source>
</evidence>
<protein>
    <submittedName>
        <fullName evidence="1">10684_t:CDS:1</fullName>
    </submittedName>
</protein>
<reference evidence="1 2" key="1">
    <citation type="submission" date="2021-06" db="EMBL/GenBank/DDBJ databases">
        <authorList>
            <person name="Kallberg Y."/>
            <person name="Tangrot J."/>
            <person name="Rosling A."/>
        </authorList>
    </citation>
    <scope>NUCLEOTIDE SEQUENCE [LARGE SCALE GENOMIC DNA]</scope>
    <source>
        <strain evidence="1 2">120-4 pot B 10/14</strain>
    </source>
</reference>